<evidence type="ECO:0000256" key="1">
    <source>
        <dbReference type="ARBA" id="ARBA00004417"/>
    </source>
</evidence>
<keyword evidence="9" id="KW-0472">Membrane</keyword>
<evidence type="ECO:0000259" key="10">
    <source>
        <dbReference type="PROSITE" id="PS50893"/>
    </source>
</evidence>
<comment type="caution">
    <text evidence="11">The sequence shown here is derived from an EMBL/GenBank/DDBJ whole genome shotgun (WGS) entry which is preliminary data.</text>
</comment>
<keyword evidence="5" id="KW-0997">Cell inner membrane</keyword>
<comment type="similarity">
    <text evidence="2">Belongs to the ABC transporter superfamily.</text>
</comment>
<dbReference type="Pfam" id="PF00005">
    <property type="entry name" value="ABC_tran"/>
    <property type="match status" value="1"/>
</dbReference>
<reference evidence="11 12" key="1">
    <citation type="submission" date="2018-01" db="EMBL/GenBank/DDBJ databases">
        <title>Genomic Encyclopedia of Archaeal and Bacterial Type Strains, Phase II (KMG-II): from individual species to whole genera.</title>
        <authorList>
            <person name="Goeker M."/>
        </authorList>
    </citation>
    <scope>NUCLEOTIDE SEQUENCE [LARGE SCALE GENOMIC DNA]</scope>
    <source>
        <strain evidence="11 12">DSM 17023</strain>
    </source>
</reference>
<dbReference type="InterPro" id="IPR050388">
    <property type="entry name" value="ABC_Ni/Peptide_Import"/>
</dbReference>
<evidence type="ECO:0000313" key="12">
    <source>
        <dbReference type="Proteomes" id="UP000236959"/>
    </source>
</evidence>
<evidence type="ECO:0000256" key="7">
    <source>
        <dbReference type="ARBA" id="ARBA00022840"/>
    </source>
</evidence>
<evidence type="ECO:0000313" key="11">
    <source>
        <dbReference type="EMBL" id="POF28316.1"/>
    </source>
</evidence>
<evidence type="ECO:0000256" key="6">
    <source>
        <dbReference type="ARBA" id="ARBA00022741"/>
    </source>
</evidence>
<keyword evidence="7 11" id="KW-0067">ATP-binding</keyword>
<evidence type="ECO:0000256" key="2">
    <source>
        <dbReference type="ARBA" id="ARBA00005417"/>
    </source>
</evidence>
<dbReference type="Gene3D" id="3.40.50.300">
    <property type="entry name" value="P-loop containing nucleotide triphosphate hydrolases"/>
    <property type="match status" value="1"/>
</dbReference>
<evidence type="ECO:0000256" key="8">
    <source>
        <dbReference type="ARBA" id="ARBA00022967"/>
    </source>
</evidence>
<keyword evidence="4" id="KW-1003">Cell membrane</keyword>
<dbReference type="Proteomes" id="UP000236959">
    <property type="component" value="Unassembled WGS sequence"/>
</dbReference>
<evidence type="ECO:0000256" key="4">
    <source>
        <dbReference type="ARBA" id="ARBA00022475"/>
    </source>
</evidence>
<protein>
    <submittedName>
        <fullName evidence="11">Peptide/nickel transport system ATP-binding protein</fullName>
    </submittedName>
</protein>
<organism evidence="11 12">
    <name type="scientific">Roseibium marinum</name>
    <dbReference type="NCBI Taxonomy" id="281252"/>
    <lineage>
        <taxon>Bacteria</taxon>
        <taxon>Pseudomonadati</taxon>
        <taxon>Pseudomonadota</taxon>
        <taxon>Alphaproteobacteria</taxon>
        <taxon>Hyphomicrobiales</taxon>
        <taxon>Stappiaceae</taxon>
        <taxon>Roseibium</taxon>
    </lineage>
</organism>
<keyword evidence="12" id="KW-1185">Reference proteome</keyword>
<dbReference type="PANTHER" id="PTHR43297:SF14">
    <property type="entry name" value="ATPASE AAA-TYPE CORE DOMAIN-CONTAINING PROTEIN"/>
    <property type="match status" value="1"/>
</dbReference>
<proteinExistence type="inferred from homology"/>
<evidence type="ECO:0000256" key="5">
    <source>
        <dbReference type="ARBA" id="ARBA00022519"/>
    </source>
</evidence>
<keyword evidence="3" id="KW-0813">Transport</keyword>
<dbReference type="SMART" id="SM00382">
    <property type="entry name" value="AAA"/>
    <property type="match status" value="1"/>
</dbReference>
<keyword evidence="6" id="KW-0547">Nucleotide-binding</keyword>
<dbReference type="SUPFAM" id="SSF52540">
    <property type="entry name" value="P-loop containing nucleoside triphosphate hydrolases"/>
    <property type="match status" value="1"/>
</dbReference>
<dbReference type="InterPro" id="IPR003439">
    <property type="entry name" value="ABC_transporter-like_ATP-bd"/>
</dbReference>
<keyword evidence="8" id="KW-1278">Translocase</keyword>
<dbReference type="InterPro" id="IPR027417">
    <property type="entry name" value="P-loop_NTPase"/>
</dbReference>
<dbReference type="GO" id="GO:0005524">
    <property type="term" value="F:ATP binding"/>
    <property type="evidence" value="ECO:0007669"/>
    <property type="project" value="UniProtKB-KW"/>
</dbReference>
<dbReference type="RefSeq" id="WP_103225131.1">
    <property type="nucleotide sequence ID" value="NZ_PPCN01000015.1"/>
</dbReference>
<evidence type="ECO:0000256" key="3">
    <source>
        <dbReference type="ARBA" id="ARBA00022448"/>
    </source>
</evidence>
<dbReference type="GO" id="GO:0016887">
    <property type="term" value="F:ATP hydrolysis activity"/>
    <property type="evidence" value="ECO:0007669"/>
    <property type="project" value="InterPro"/>
</dbReference>
<accession>A0A2S3UKT7</accession>
<comment type="subcellular location">
    <subcellularLocation>
        <location evidence="1">Cell inner membrane</location>
        <topology evidence="1">Peripheral membrane protein</topology>
    </subcellularLocation>
</comment>
<gene>
    <name evidence="11" type="ORF">CLV41_11583</name>
</gene>
<evidence type="ECO:0000256" key="9">
    <source>
        <dbReference type="ARBA" id="ARBA00023136"/>
    </source>
</evidence>
<dbReference type="InterPro" id="IPR003593">
    <property type="entry name" value="AAA+_ATPase"/>
</dbReference>
<dbReference type="CDD" id="cd03257">
    <property type="entry name" value="ABC_NikE_OppD_transporters"/>
    <property type="match status" value="1"/>
</dbReference>
<dbReference type="EMBL" id="PPCN01000015">
    <property type="protein sequence ID" value="POF28316.1"/>
    <property type="molecule type" value="Genomic_DNA"/>
</dbReference>
<dbReference type="OrthoDB" id="9815712at2"/>
<dbReference type="AlphaFoldDB" id="A0A2S3UKT7"/>
<feature type="domain" description="ABC transporter" evidence="10">
    <location>
        <begin position="5"/>
        <end position="254"/>
    </location>
</feature>
<dbReference type="PROSITE" id="PS50893">
    <property type="entry name" value="ABC_TRANSPORTER_2"/>
    <property type="match status" value="1"/>
</dbReference>
<dbReference type="PANTHER" id="PTHR43297">
    <property type="entry name" value="OLIGOPEPTIDE TRANSPORT ATP-BINDING PROTEIN APPD"/>
    <property type="match status" value="1"/>
</dbReference>
<sequence length="259" mass="27907">MNALVKAEGISIRSNGLDQGQALVHDLSFHIERGEVLGIVGESGSGKSLSALALVGLLDQPLQATGVLRLKGQSFQLNNASSLARLRGSDIGMIFQDPRASLNPVRTIGAHFLETLRTHRSLDRSGCREEAIGLLEEVGIGDPDKRLLQFPHHLSGGTCQRVMIALALAARPKLLIADEPTTALDTTVQAQVLDLIDRLREEEGMAVLFISHDLAVIADISDRVLVMRHGQQVETLTNEALFSAPAEDYTRSLVNLALG</sequence>
<dbReference type="GO" id="GO:0005886">
    <property type="term" value="C:plasma membrane"/>
    <property type="evidence" value="ECO:0007669"/>
    <property type="project" value="UniProtKB-SubCell"/>
</dbReference>
<name>A0A2S3UKT7_9HYPH</name>